<dbReference type="Gene3D" id="2.60.40.1890">
    <property type="entry name" value="PCu(A)C copper chaperone"/>
    <property type="match status" value="1"/>
</dbReference>
<organism evidence="2 3">
    <name type="scientific">Janthinobacterium rivuli</name>
    <dbReference type="NCBI Taxonomy" id="2751478"/>
    <lineage>
        <taxon>Bacteria</taxon>
        <taxon>Pseudomonadati</taxon>
        <taxon>Pseudomonadota</taxon>
        <taxon>Betaproteobacteria</taxon>
        <taxon>Burkholderiales</taxon>
        <taxon>Oxalobacteraceae</taxon>
        <taxon>Janthinobacterium</taxon>
    </lineage>
</organism>
<evidence type="ECO:0000256" key="1">
    <source>
        <dbReference type="SAM" id="SignalP"/>
    </source>
</evidence>
<feature type="chain" id="PRO_5045740849" evidence="1">
    <location>
        <begin position="22"/>
        <end position="156"/>
    </location>
</feature>
<protein>
    <submittedName>
        <fullName evidence="2">Copper chaperone PCu(A)C</fullName>
    </submittedName>
</protein>
<dbReference type="PANTHER" id="PTHR36302">
    <property type="entry name" value="BLR7088 PROTEIN"/>
    <property type="match status" value="1"/>
</dbReference>
<dbReference type="PANTHER" id="PTHR36302:SF1">
    <property type="entry name" value="COPPER CHAPERONE PCU(A)C"/>
    <property type="match status" value="1"/>
</dbReference>
<name>A0ABY8IAP1_9BURK</name>
<dbReference type="RefSeq" id="WP_278318615.1">
    <property type="nucleotide sequence ID" value="NZ_CP121464.1"/>
</dbReference>
<gene>
    <name evidence="2" type="ORF">P9875_12995</name>
</gene>
<reference evidence="2 3" key="1">
    <citation type="submission" date="2023-04" db="EMBL/GenBank/DDBJ databases">
        <title>Nanopore sequencing of Janthinobacterium from water.</title>
        <authorList>
            <person name="Ciuchcinski K."/>
            <person name="Rokowska A."/>
            <person name="Dziewit L."/>
        </authorList>
    </citation>
    <scope>NUCLEOTIDE SEQUENCE [LARGE SCALE GENOMIC DNA]</scope>
    <source>
        <strain evidence="2 3">DEMB2</strain>
    </source>
</reference>
<evidence type="ECO:0000313" key="3">
    <source>
        <dbReference type="Proteomes" id="UP001219584"/>
    </source>
</evidence>
<dbReference type="InterPro" id="IPR007410">
    <property type="entry name" value="LpqE-like"/>
</dbReference>
<dbReference type="Pfam" id="PF04314">
    <property type="entry name" value="PCuAC"/>
    <property type="match status" value="1"/>
</dbReference>
<proteinExistence type="predicted"/>
<dbReference type="Proteomes" id="UP001219584">
    <property type="component" value="Chromosome"/>
</dbReference>
<evidence type="ECO:0000313" key="2">
    <source>
        <dbReference type="EMBL" id="WFR82016.1"/>
    </source>
</evidence>
<accession>A0ABY8IAP1</accession>
<dbReference type="InterPro" id="IPR036182">
    <property type="entry name" value="PCuAC_sf"/>
</dbReference>
<keyword evidence="1" id="KW-0732">Signal</keyword>
<dbReference type="SUPFAM" id="SSF110087">
    <property type="entry name" value="DR1885-like metal-binding protein"/>
    <property type="match status" value="1"/>
</dbReference>
<feature type="signal peptide" evidence="1">
    <location>
        <begin position="1"/>
        <end position="21"/>
    </location>
</feature>
<dbReference type="EMBL" id="CP121464">
    <property type="protein sequence ID" value="WFR82016.1"/>
    <property type="molecule type" value="Genomic_DNA"/>
</dbReference>
<sequence>MTHLKTLLATALTVLSFSAIAQTSVQISDPWVRATVPQQKATGAFMQITAPKAMRLLEVRSPVAGVAEIHEMSMTDNMMRMRQVKEIALPAGKAVELKPGGYHVMLLDLKGQVKAGDKIPLTLVVEGEDKHRVTIEVNAVARPLGATSAPMPAMKH</sequence>
<keyword evidence="3" id="KW-1185">Reference proteome</keyword>
<dbReference type="InterPro" id="IPR058248">
    <property type="entry name" value="Lxx211020-like"/>
</dbReference>